<reference evidence="5" key="2">
    <citation type="submission" date="2025-09" db="UniProtKB">
        <authorList>
            <consortium name="Ensembl"/>
        </authorList>
    </citation>
    <scope>IDENTIFICATION</scope>
</reference>
<dbReference type="Proteomes" id="UP000265160">
    <property type="component" value="Unplaced"/>
</dbReference>
<dbReference type="GO" id="GO:0046872">
    <property type="term" value="F:metal ion binding"/>
    <property type="evidence" value="ECO:0007669"/>
    <property type="project" value="UniProtKB-KW"/>
</dbReference>
<dbReference type="InterPro" id="IPR013819">
    <property type="entry name" value="LipOase_C"/>
</dbReference>
<keyword evidence="6" id="KW-1185">Reference proteome</keyword>
<dbReference type="AlphaFoldDB" id="A0A3P9D8V2"/>
<evidence type="ECO:0000313" key="5">
    <source>
        <dbReference type="Ensembl" id="ENSMZEP00005030998.1"/>
    </source>
</evidence>
<evidence type="ECO:0000256" key="3">
    <source>
        <dbReference type="ARBA" id="ARBA00023002"/>
    </source>
</evidence>
<reference evidence="5" key="1">
    <citation type="submission" date="2025-08" db="UniProtKB">
        <authorList>
            <consortium name="Ensembl"/>
        </authorList>
    </citation>
    <scope>IDENTIFICATION</scope>
</reference>
<feature type="domain" description="Lipoxygenase" evidence="4">
    <location>
        <begin position="1"/>
        <end position="111"/>
    </location>
</feature>
<dbReference type="GeneTree" id="ENSGT00940000161510"/>
<dbReference type="SUPFAM" id="SSF48484">
    <property type="entry name" value="Lipoxigenase"/>
    <property type="match status" value="1"/>
</dbReference>
<organism evidence="5 6">
    <name type="scientific">Maylandia zebra</name>
    <name type="common">zebra mbuna</name>
    <dbReference type="NCBI Taxonomy" id="106582"/>
    <lineage>
        <taxon>Eukaryota</taxon>
        <taxon>Metazoa</taxon>
        <taxon>Chordata</taxon>
        <taxon>Craniata</taxon>
        <taxon>Vertebrata</taxon>
        <taxon>Euteleostomi</taxon>
        <taxon>Actinopterygii</taxon>
        <taxon>Neopterygii</taxon>
        <taxon>Teleostei</taxon>
        <taxon>Neoteleostei</taxon>
        <taxon>Acanthomorphata</taxon>
        <taxon>Ovalentaria</taxon>
        <taxon>Cichlomorphae</taxon>
        <taxon>Cichliformes</taxon>
        <taxon>Cichlidae</taxon>
        <taxon>African cichlids</taxon>
        <taxon>Pseudocrenilabrinae</taxon>
        <taxon>Haplochromini</taxon>
        <taxon>Maylandia</taxon>
        <taxon>Maylandia zebra complex</taxon>
    </lineage>
</organism>
<keyword evidence="1" id="KW-0479">Metal-binding</keyword>
<dbReference type="GO" id="GO:0034440">
    <property type="term" value="P:lipid oxidation"/>
    <property type="evidence" value="ECO:0007669"/>
    <property type="project" value="InterPro"/>
</dbReference>
<sequence length="111" mass="12701">MQYDFGAWMPNSPVTLQLPPPTKKGKASEKSMIDTFPNIQTTVHVISYLSHQIFLGQYPEEHFTEEVPCQKIKDFQVELKRLSAEIKARNSVLDLPYTYLDPDVTENSVSI</sequence>
<dbReference type="STRING" id="106582.ENSMZEP00005030998"/>
<dbReference type="InterPro" id="IPR036226">
    <property type="entry name" value="LipOase_C_sf"/>
</dbReference>
<evidence type="ECO:0000256" key="1">
    <source>
        <dbReference type="ARBA" id="ARBA00022723"/>
    </source>
</evidence>
<dbReference type="Gene3D" id="1.20.245.10">
    <property type="entry name" value="Lipoxygenase-1, Domain 5"/>
    <property type="match status" value="1"/>
</dbReference>
<dbReference type="InterPro" id="IPR000907">
    <property type="entry name" value="LipOase"/>
</dbReference>
<keyword evidence="2" id="KW-0223">Dioxygenase</keyword>
<dbReference type="PROSITE" id="PS51393">
    <property type="entry name" value="LIPOXYGENASE_3"/>
    <property type="match status" value="1"/>
</dbReference>
<evidence type="ECO:0000259" key="4">
    <source>
        <dbReference type="PROSITE" id="PS51393"/>
    </source>
</evidence>
<dbReference type="Ensembl" id="ENSMZET00005031997.1">
    <property type="protein sequence ID" value="ENSMZEP00005030998.1"/>
    <property type="gene ID" value="ENSMZEG00005023111.1"/>
</dbReference>
<dbReference type="GO" id="GO:0016702">
    <property type="term" value="F:oxidoreductase activity, acting on single donors with incorporation of molecular oxygen, incorporation of two atoms of oxygen"/>
    <property type="evidence" value="ECO:0007669"/>
    <property type="project" value="InterPro"/>
</dbReference>
<dbReference type="PANTHER" id="PTHR11771">
    <property type="entry name" value="LIPOXYGENASE"/>
    <property type="match status" value="1"/>
</dbReference>
<keyword evidence="3" id="KW-0560">Oxidoreductase</keyword>
<protein>
    <recommendedName>
        <fullName evidence="4">Lipoxygenase domain-containing protein</fullName>
    </recommendedName>
</protein>
<name>A0A3P9D8V2_9CICH</name>
<proteinExistence type="predicted"/>
<accession>A0A3P9D8V2</accession>
<evidence type="ECO:0000313" key="6">
    <source>
        <dbReference type="Proteomes" id="UP000265160"/>
    </source>
</evidence>
<evidence type="ECO:0000256" key="2">
    <source>
        <dbReference type="ARBA" id="ARBA00022964"/>
    </source>
</evidence>